<dbReference type="EMBL" id="MT144007">
    <property type="protein sequence ID" value="QJA46329.1"/>
    <property type="molecule type" value="Genomic_DNA"/>
</dbReference>
<protein>
    <submittedName>
        <fullName evidence="2">Uncharacterized protein</fullName>
    </submittedName>
</protein>
<proteinExistence type="predicted"/>
<name>A0A6H1ZFT8_9ZZZZ</name>
<reference evidence="2" key="1">
    <citation type="submission" date="2020-03" db="EMBL/GenBank/DDBJ databases">
        <title>The deep terrestrial virosphere.</title>
        <authorList>
            <person name="Holmfeldt K."/>
            <person name="Nilsson E."/>
            <person name="Simone D."/>
            <person name="Lopez-Fernandez M."/>
            <person name="Wu X."/>
            <person name="de Brujin I."/>
            <person name="Lundin D."/>
            <person name="Andersson A."/>
            <person name="Bertilsson S."/>
            <person name="Dopson M."/>
        </authorList>
    </citation>
    <scope>NUCLEOTIDE SEQUENCE</scope>
    <source>
        <strain evidence="2">TM448A00373</strain>
        <strain evidence="3">TM448B00195</strain>
    </source>
</reference>
<accession>A0A6H1ZFT8</accession>
<evidence type="ECO:0000313" key="3">
    <source>
        <dbReference type="EMBL" id="QJH94181.1"/>
    </source>
</evidence>
<evidence type="ECO:0000313" key="2">
    <source>
        <dbReference type="EMBL" id="QJA46329.1"/>
    </source>
</evidence>
<organism evidence="2">
    <name type="scientific">viral metagenome</name>
    <dbReference type="NCBI Taxonomy" id="1070528"/>
    <lineage>
        <taxon>unclassified sequences</taxon>
        <taxon>metagenomes</taxon>
        <taxon>organismal metagenomes</taxon>
    </lineage>
</organism>
<feature type="region of interest" description="Disordered" evidence="1">
    <location>
        <begin position="1"/>
        <end position="43"/>
    </location>
</feature>
<dbReference type="AlphaFoldDB" id="A0A6H1ZFT8"/>
<sequence length="81" mass="9016">MAKTKKVIKKVEKIEEPKVEEPKEEPKEEPTPEEPKSGKSVVVEYKGDGGITTREYSLEVHGAGYKDLAKMFAGKKNGKIL</sequence>
<dbReference type="EMBL" id="MT144597">
    <property type="protein sequence ID" value="QJH94181.1"/>
    <property type="molecule type" value="Genomic_DNA"/>
</dbReference>
<gene>
    <name evidence="2" type="ORF">TM448A00373_0036</name>
    <name evidence="3" type="ORF">TM448B00195_0021</name>
</gene>
<feature type="compositionally biased region" description="Basic and acidic residues" evidence="1">
    <location>
        <begin position="9"/>
        <end position="37"/>
    </location>
</feature>
<evidence type="ECO:0000256" key="1">
    <source>
        <dbReference type="SAM" id="MobiDB-lite"/>
    </source>
</evidence>